<feature type="compositionally biased region" description="Acidic residues" evidence="1">
    <location>
        <begin position="1"/>
        <end position="10"/>
    </location>
</feature>
<dbReference type="Gene3D" id="2.60.120.10">
    <property type="entry name" value="Jelly Rolls"/>
    <property type="match status" value="1"/>
</dbReference>
<dbReference type="OrthoDB" id="190812at2157"/>
<dbReference type="SUPFAM" id="SSF51182">
    <property type="entry name" value="RmlC-like cupins"/>
    <property type="match status" value="1"/>
</dbReference>
<dbReference type="EMBL" id="AOME01000051">
    <property type="protein sequence ID" value="EMA53358.1"/>
    <property type="molecule type" value="Genomic_DNA"/>
</dbReference>
<dbReference type="AlphaFoldDB" id="M0N724"/>
<keyword evidence="3" id="KW-1185">Reference proteome</keyword>
<proteinExistence type="predicted"/>
<name>M0N724_9EURY</name>
<evidence type="ECO:0000313" key="2">
    <source>
        <dbReference type="EMBL" id="EMA53358.1"/>
    </source>
</evidence>
<evidence type="ECO:0008006" key="4">
    <source>
        <dbReference type="Google" id="ProtNLM"/>
    </source>
</evidence>
<gene>
    <name evidence="2" type="ORF">C450_08587</name>
</gene>
<feature type="region of interest" description="Disordered" evidence="1">
    <location>
        <begin position="1"/>
        <end position="23"/>
    </location>
</feature>
<dbReference type="PATRIC" id="fig|1227456.3.peg.1731"/>
<dbReference type="STRING" id="1227456.C450_08587"/>
<comment type="caution">
    <text evidence="2">The sequence shown here is derived from an EMBL/GenBank/DDBJ whole genome shotgun (WGS) entry which is preliminary data.</text>
</comment>
<dbReference type="RefSeq" id="WP_005042569.1">
    <property type="nucleotide sequence ID" value="NZ_AOME01000051.1"/>
</dbReference>
<organism evidence="2 3">
    <name type="scientific">Halococcus salifodinae DSM 8989</name>
    <dbReference type="NCBI Taxonomy" id="1227456"/>
    <lineage>
        <taxon>Archaea</taxon>
        <taxon>Methanobacteriati</taxon>
        <taxon>Methanobacteriota</taxon>
        <taxon>Stenosarchaea group</taxon>
        <taxon>Halobacteria</taxon>
        <taxon>Halobacteriales</taxon>
        <taxon>Halococcaceae</taxon>
        <taxon>Halococcus</taxon>
    </lineage>
</organism>
<dbReference type="InterPro" id="IPR014710">
    <property type="entry name" value="RmlC-like_jellyroll"/>
</dbReference>
<protein>
    <recommendedName>
        <fullName evidence="4">Cupin</fullName>
    </recommendedName>
</protein>
<evidence type="ECO:0000256" key="1">
    <source>
        <dbReference type="SAM" id="MobiDB-lite"/>
    </source>
</evidence>
<accession>M0N724</accession>
<dbReference type="InterPro" id="IPR011051">
    <property type="entry name" value="RmlC_Cupin_sf"/>
</dbReference>
<dbReference type="Proteomes" id="UP000011625">
    <property type="component" value="Unassembled WGS sequence"/>
</dbReference>
<reference evidence="2 3" key="1">
    <citation type="journal article" date="2014" name="PLoS Genet.">
        <title>Phylogenetically driven sequencing of extremely halophilic archaea reveals strategies for static and dynamic osmo-response.</title>
        <authorList>
            <person name="Becker E.A."/>
            <person name="Seitzer P.M."/>
            <person name="Tritt A."/>
            <person name="Larsen D."/>
            <person name="Krusor M."/>
            <person name="Yao A.I."/>
            <person name="Wu D."/>
            <person name="Madern D."/>
            <person name="Eisen J.A."/>
            <person name="Darling A.E."/>
            <person name="Facciotti M.T."/>
        </authorList>
    </citation>
    <scope>NUCLEOTIDE SEQUENCE [LARGE SCALE GENOMIC DNA]</scope>
    <source>
        <strain evidence="2 3">DSM 8989</strain>
    </source>
</reference>
<sequence length="197" mass="21435">METASIDDLDPAPSENNIDRRKLSGPLNTADIAINRYVLDPDERFSGSIHAHMDQEEVFLIVEGEATFETYTPRSRAESNCSVGEITVDENEAIRFAPGEFQSGKNAADEPVVAFAVGAPRDSEDVRVPLPCPECGHEDRQPVIVNGEEVLVCPECGIESAVACPECDRSNMRVRLAEDTEYLVNVCFDCGAASAVE</sequence>
<evidence type="ECO:0000313" key="3">
    <source>
        <dbReference type="Proteomes" id="UP000011625"/>
    </source>
</evidence>